<dbReference type="Proteomes" id="UP000308600">
    <property type="component" value="Unassembled WGS sequence"/>
</dbReference>
<evidence type="ECO:0000313" key="1">
    <source>
        <dbReference type="EMBL" id="TFK72604.1"/>
    </source>
</evidence>
<accession>A0ACD3B4N5</accession>
<proteinExistence type="predicted"/>
<dbReference type="EMBL" id="ML208283">
    <property type="protein sequence ID" value="TFK72604.1"/>
    <property type="molecule type" value="Genomic_DNA"/>
</dbReference>
<gene>
    <name evidence="1" type="ORF">BDN72DRAFT_957118</name>
</gene>
<protein>
    <submittedName>
        <fullName evidence="1">Uncharacterized protein</fullName>
    </submittedName>
</protein>
<organism evidence="1 2">
    <name type="scientific">Pluteus cervinus</name>
    <dbReference type="NCBI Taxonomy" id="181527"/>
    <lineage>
        <taxon>Eukaryota</taxon>
        <taxon>Fungi</taxon>
        <taxon>Dikarya</taxon>
        <taxon>Basidiomycota</taxon>
        <taxon>Agaricomycotina</taxon>
        <taxon>Agaricomycetes</taxon>
        <taxon>Agaricomycetidae</taxon>
        <taxon>Agaricales</taxon>
        <taxon>Pluteineae</taxon>
        <taxon>Pluteaceae</taxon>
        <taxon>Pluteus</taxon>
    </lineage>
</organism>
<reference evidence="1 2" key="1">
    <citation type="journal article" date="2019" name="Nat. Ecol. Evol.">
        <title>Megaphylogeny resolves global patterns of mushroom evolution.</title>
        <authorList>
            <person name="Varga T."/>
            <person name="Krizsan K."/>
            <person name="Foldi C."/>
            <person name="Dima B."/>
            <person name="Sanchez-Garcia M."/>
            <person name="Sanchez-Ramirez S."/>
            <person name="Szollosi G.J."/>
            <person name="Szarkandi J.G."/>
            <person name="Papp V."/>
            <person name="Albert L."/>
            <person name="Andreopoulos W."/>
            <person name="Angelini C."/>
            <person name="Antonin V."/>
            <person name="Barry K.W."/>
            <person name="Bougher N.L."/>
            <person name="Buchanan P."/>
            <person name="Buyck B."/>
            <person name="Bense V."/>
            <person name="Catcheside P."/>
            <person name="Chovatia M."/>
            <person name="Cooper J."/>
            <person name="Damon W."/>
            <person name="Desjardin D."/>
            <person name="Finy P."/>
            <person name="Geml J."/>
            <person name="Haridas S."/>
            <person name="Hughes K."/>
            <person name="Justo A."/>
            <person name="Karasinski D."/>
            <person name="Kautmanova I."/>
            <person name="Kiss B."/>
            <person name="Kocsube S."/>
            <person name="Kotiranta H."/>
            <person name="LaButti K.M."/>
            <person name="Lechner B.E."/>
            <person name="Liimatainen K."/>
            <person name="Lipzen A."/>
            <person name="Lukacs Z."/>
            <person name="Mihaltcheva S."/>
            <person name="Morgado L.N."/>
            <person name="Niskanen T."/>
            <person name="Noordeloos M.E."/>
            <person name="Ohm R.A."/>
            <person name="Ortiz-Santana B."/>
            <person name="Ovrebo C."/>
            <person name="Racz N."/>
            <person name="Riley R."/>
            <person name="Savchenko A."/>
            <person name="Shiryaev A."/>
            <person name="Soop K."/>
            <person name="Spirin V."/>
            <person name="Szebenyi C."/>
            <person name="Tomsovsky M."/>
            <person name="Tulloss R.E."/>
            <person name="Uehling J."/>
            <person name="Grigoriev I.V."/>
            <person name="Vagvolgyi C."/>
            <person name="Papp T."/>
            <person name="Martin F.M."/>
            <person name="Miettinen O."/>
            <person name="Hibbett D.S."/>
            <person name="Nagy L.G."/>
        </authorList>
    </citation>
    <scope>NUCLEOTIDE SEQUENCE [LARGE SCALE GENOMIC DNA]</scope>
    <source>
        <strain evidence="1 2">NL-1719</strain>
    </source>
</reference>
<sequence length="381" mass="43420">MNTTRTILNLFSYALPSTIPNFLPTQGPQLPVDLYRHIVRSLSVSSPYDRHALSVLARASRSFNEEVTLHLYHKINYPLPLKAHAAFVRTLCNSTRYAPLVRVYTFEMINHGSSPDRAFWSTLNSALLLMINLVEFRFLMWNLPPLAHTLLDGCGYPNLKIFQWDILGDEESLMPFFERHPQIRSLTLAWGGHPPDYALIPHLDFIGGDMTALNAFLPGRPRIQKVHLESSTFEDQPTAEFYCALGQVKWFTLQGNFRLADLPDIASYLSRVEVLQIHDLSPRDDLDAQLSKMQNLRRLIVSDVYGTEEEFSELRGRKLLRDHPTLNCIDFGKDIDDFYNRLSRGSAPAEQGTGSDAVDFVSRPKSVYLPLNWMADPDNVP</sequence>
<keyword evidence="2" id="KW-1185">Reference proteome</keyword>
<name>A0ACD3B4N5_9AGAR</name>
<evidence type="ECO:0000313" key="2">
    <source>
        <dbReference type="Proteomes" id="UP000308600"/>
    </source>
</evidence>